<dbReference type="OrthoDB" id="2086110at2"/>
<comment type="caution">
    <text evidence="2">The sequence shown here is derived from an EMBL/GenBank/DDBJ whole genome shotgun (WGS) entry which is preliminary data.</text>
</comment>
<protein>
    <recommendedName>
        <fullName evidence="1">PilZ domain-containing protein</fullName>
    </recommendedName>
</protein>
<organism evidence="2 3">
    <name type="scientific">Heliomicrobium gestii</name>
    <name type="common">Heliobacterium gestii</name>
    <dbReference type="NCBI Taxonomy" id="2699"/>
    <lineage>
        <taxon>Bacteria</taxon>
        <taxon>Bacillati</taxon>
        <taxon>Bacillota</taxon>
        <taxon>Clostridia</taxon>
        <taxon>Eubacteriales</taxon>
        <taxon>Heliobacteriaceae</taxon>
        <taxon>Heliomicrobium</taxon>
    </lineage>
</organism>
<dbReference type="GO" id="GO:0035438">
    <property type="term" value="F:cyclic-di-GMP binding"/>
    <property type="evidence" value="ECO:0007669"/>
    <property type="project" value="InterPro"/>
</dbReference>
<dbReference type="RefSeq" id="WP_161262591.1">
    <property type="nucleotide sequence ID" value="NZ_JAFBDC010000011.1"/>
</dbReference>
<evidence type="ECO:0000259" key="1">
    <source>
        <dbReference type="Pfam" id="PF07238"/>
    </source>
</evidence>
<dbReference type="SUPFAM" id="SSF141371">
    <property type="entry name" value="PilZ domain-like"/>
    <property type="match status" value="1"/>
</dbReference>
<dbReference type="Proteomes" id="UP000471031">
    <property type="component" value="Unassembled WGS sequence"/>
</dbReference>
<dbReference type="InterPro" id="IPR009875">
    <property type="entry name" value="PilZ_domain"/>
</dbReference>
<sequence>MVFSEKRVHPRVDVNWKGEVFASDGIDLLAPVQIHNISFGGLLLICDRPLVVHERYQIQLPMVKTSIEIAWKHKDRYGAMFVDQTPETTDVIQTKVNELLVESALSGSFEFPGGFF</sequence>
<evidence type="ECO:0000313" key="3">
    <source>
        <dbReference type="Proteomes" id="UP000471031"/>
    </source>
</evidence>
<gene>
    <name evidence="2" type="ORF">GTO89_13345</name>
</gene>
<dbReference type="AlphaFoldDB" id="A0A845LCU9"/>
<dbReference type="Gene3D" id="2.40.10.220">
    <property type="entry name" value="predicted glycosyltransferase like domains"/>
    <property type="match status" value="1"/>
</dbReference>
<proteinExistence type="predicted"/>
<name>A0A845LCU9_HELGE</name>
<reference evidence="2 3" key="1">
    <citation type="submission" date="2020-01" db="EMBL/GenBank/DDBJ databases">
        <title>Whole genome sequence of Heliobacterium gestii DSM 11169.</title>
        <authorList>
            <person name="Kyndt J.A."/>
            <person name="Meyer T.E."/>
        </authorList>
    </citation>
    <scope>NUCLEOTIDE SEQUENCE [LARGE SCALE GENOMIC DNA]</scope>
    <source>
        <strain evidence="2 3">DSM 11169</strain>
    </source>
</reference>
<feature type="domain" description="PilZ" evidence="1">
    <location>
        <begin position="5"/>
        <end position="94"/>
    </location>
</feature>
<evidence type="ECO:0000313" key="2">
    <source>
        <dbReference type="EMBL" id="MZP44018.1"/>
    </source>
</evidence>
<dbReference type="Pfam" id="PF07238">
    <property type="entry name" value="PilZ"/>
    <property type="match status" value="1"/>
</dbReference>
<keyword evidence="3" id="KW-1185">Reference proteome</keyword>
<dbReference type="EMBL" id="WXEX01000012">
    <property type="protein sequence ID" value="MZP44018.1"/>
    <property type="molecule type" value="Genomic_DNA"/>
</dbReference>
<accession>A0A845LCU9</accession>